<dbReference type="HOGENOM" id="CLU_026673_11_0_1"/>
<sequence>MERGLIVLLSGGTPHTFQFCQSLVSPGGSIANVGVHGTKVELYMDKLWNRNICEYPPRPYPSLEVPMWAIAQPYYSAPTGKLDTAKLITHRFKFKDCTQAYKIFGAAAEHNALRVLLSM</sequence>
<dbReference type="AlphaFoldDB" id="C6H668"/>
<gene>
    <name evidence="1" type="ORF">HCDG_01919</name>
</gene>
<evidence type="ECO:0000313" key="1">
    <source>
        <dbReference type="EMBL" id="EER43889.1"/>
    </source>
</evidence>
<dbReference type="EMBL" id="GG692420">
    <property type="protein sequence ID" value="EER43889.1"/>
    <property type="molecule type" value="Genomic_DNA"/>
</dbReference>
<dbReference type="STRING" id="544712.C6H668"/>
<reference evidence="2" key="1">
    <citation type="submission" date="2009-05" db="EMBL/GenBank/DDBJ databases">
        <title>The genome sequence of Ajellomyces capsulatus strain H143.</title>
        <authorList>
            <person name="Champion M."/>
            <person name="Cuomo C.A."/>
            <person name="Ma L.-J."/>
            <person name="Henn M.R."/>
            <person name="Sil A."/>
            <person name="Goldman B."/>
            <person name="Young S.K."/>
            <person name="Kodira C.D."/>
            <person name="Zeng Q."/>
            <person name="Koehrsen M."/>
            <person name="Alvarado L."/>
            <person name="Berlin A.M."/>
            <person name="Borenstein D."/>
            <person name="Chen Z."/>
            <person name="Engels R."/>
            <person name="Freedman E."/>
            <person name="Gellesch M."/>
            <person name="Goldberg J."/>
            <person name="Griggs A."/>
            <person name="Gujja S."/>
            <person name="Heiman D.I."/>
            <person name="Hepburn T.A."/>
            <person name="Howarth C."/>
            <person name="Jen D."/>
            <person name="Larson L."/>
            <person name="Lewis B."/>
            <person name="Mehta T."/>
            <person name="Park D."/>
            <person name="Pearson M."/>
            <person name="Roberts A."/>
            <person name="Saif S."/>
            <person name="Shea T.D."/>
            <person name="Shenoy N."/>
            <person name="Sisk P."/>
            <person name="Stolte C."/>
            <person name="Sykes S."/>
            <person name="Walk T."/>
            <person name="White J."/>
            <person name="Yandava C."/>
            <person name="Klein B."/>
            <person name="McEwen J.G."/>
            <person name="Puccia R."/>
            <person name="Goldman G.H."/>
            <person name="Felipe M.S."/>
            <person name="Nino-Vega G."/>
            <person name="San-Blas G."/>
            <person name="Taylor J.W."/>
            <person name="Mendoza L."/>
            <person name="Galagan J.E."/>
            <person name="Nusbaum C."/>
            <person name="Birren B.W."/>
        </authorList>
    </citation>
    <scope>NUCLEOTIDE SEQUENCE [LARGE SCALE GENOMIC DNA]</scope>
    <source>
        <strain evidence="2">H143</strain>
    </source>
</reference>
<organism evidence="1 2">
    <name type="scientific">Ajellomyces capsulatus (strain H143)</name>
    <name type="common">Darling's disease fungus</name>
    <name type="synonym">Histoplasma capsulatum</name>
    <dbReference type="NCBI Taxonomy" id="544712"/>
    <lineage>
        <taxon>Eukaryota</taxon>
        <taxon>Fungi</taxon>
        <taxon>Dikarya</taxon>
        <taxon>Ascomycota</taxon>
        <taxon>Pezizomycotina</taxon>
        <taxon>Eurotiomycetes</taxon>
        <taxon>Eurotiomycetidae</taxon>
        <taxon>Onygenales</taxon>
        <taxon>Ajellomycetaceae</taxon>
        <taxon>Histoplasma</taxon>
    </lineage>
</organism>
<name>C6H668_AJECH</name>
<proteinExistence type="predicted"/>
<evidence type="ECO:0000313" key="2">
    <source>
        <dbReference type="Proteomes" id="UP000002624"/>
    </source>
</evidence>
<dbReference type="Gene3D" id="3.40.50.720">
    <property type="entry name" value="NAD(P)-binding Rossmann-like Domain"/>
    <property type="match status" value="1"/>
</dbReference>
<dbReference type="OrthoDB" id="442947at2759"/>
<dbReference type="VEuPathDB" id="FungiDB:HCDG_01919"/>
<protein>
    <submittedName>
        <fullName evidence="1">Alcohol dehydrogenase</fullName>
    </submittedName>
</protein>
<dbReference type="Gene3D" id="3.90.180.10">
    <property type="entry name" value="Medium-chain alcohol dehydrogenases, catalytic domain"/>
    <property type="match status" value="1"/>
</dbReference>
<dbReference type="Proteomes" id="UP000002624">
    <property type="component" value="Unassembled WGS sequence"/>
</dbReference>
<accession>C6H668</accession>